<dbReference type="Pfam" id="PF13976">
    <property type="entry name" value="gag_pre-integrs"/>
    <property type="match status" value="1"/>
</dbReference>
<dbReference type="AlphaFoldDB" id="A0A9D3VTU5"/>
<dbReference type="Proteomes" id="UP000828251">
    <property type="component" value="Unassembled WGS sequence"/>
</dbReference>
<comment type="caution">
    <text evidence="3">The sequence shown here is derived from an EMBL/GenBank/DDBJ whole genome shotgun (WGS) entry which is preliminary data.</text>
</comment>
<dbReference type="EMBL" id="JAIQCV010000005">
    <property type="protein sequence ID" value="KAH1096563.1"/>
    <property type="molecule type" value="Genomic_DNA"/>
</dbReference>
<accession>A0A9D3VTU5</accession>
<name>A0A9D3VTU5_9ROSI</name>
<feature type="domain" description="Retrovirus-related Pol polyprotein from transposon TNT 1-94-like beta-barrel" evidence="2">
    <location>
        <begin position="68"/>
        <end position="145"/>
    </location>
</feature>
<evidence type="ECO:0000259" key="2">
    <source>
        <dbReference type="Pfam" id="PF22936"/>
    </source>
</evidence>
<gene>
    <name evidence="3" type="ORF">J1N35_013484</name>
</gene>
<reference evidence="3 4" key="1">
    <citation type="journal article" date="2021" name="Plant Biotechnol. J.">
        <title>Multi-omics assisted identification of the key and species-specific regulatory components of drought-tolerant mechanisms in Gossypium stocksii.</title>
        <authorList>
            <person name="Yu D."/>
            <person name="Ke L."/>
            <person name="Zhang D."/>
            <person name="Wu Y."/>
            <person name="Sun Y."/>
            <person name="Mei J."/>
            <person name="Sun J."/>
            <person name="Sun Y."/>
        </authorList>
    </citation>
    <scope>NUCLEOTIDE SEQUENCE [LARGE SCALE GENOMIC DNA]</scope>
    <source>
        <strain evidence="4">cv. E1</strain>
        <tissue evidence="3">Leaf</tissue>
    </source>
</reference>
<dbReference type="OrthoDB" id="1749397at2759"/>
<organism evidence="3 4">
    <name type="scientific">Gossypium stocksii</name>
    <dbReference type="NCBI Taxonomy" id="47602"/>
    <lineage>
        <taxon>Eukaryota</taxon>
        <taxon>Viridiplantae</taxon>
        <taxon>Streptophyta</taxon>
        <taxon>Embryophyta</taxon>
        <taxon>Tracheophyta</taxon>
        <taxon>Spermatophyta</taxon>
        <taxon>Magnoliopsida</taxon>
        <taxon>eudicotyledons</taxon>
        <taxon>Gunneridae</taxon>
        <taxon>Pentapetalae</taxon>
        <taxon>rosids</taxon>
        <taxon>malvids</taxon>
        <taxon>Malvales</taxon>
        <taxon>Malvaceae</taxon>
        <taxon>Malvoideae</taxon>
        <taxon>Gossypium</taxon>
    </lineage>
</organism>
<evidence type="ECO:0008006" key="5">
    <source>
        <dbReference type="Google" id="ProtNLM"/>
    </source>
</evidence>
<proteinExistence type="predicted"/>
<dbReference type="InterPro" id="IPR025724">
    <property type="entry name" value="GAG-pre-integrase_dom"/>
</dbReference>
<dbReference type="InterPro" id="IPR054722">
    <property type="entry name" value="PolX-like_BBD"/>
</dbReference>
<evidence type="ECO:0000313" key="4">
    <source>
        <dbReference type="Proteomes" id="UP000828251"/>
    </source>
</evidence>
<dbReference type="Pfam" id="PF22936">
    <property type="entry name" value="Pol_BBD"/>
    <property type="match status" value="1"/>
</dbReference>
<sequence>MVDFLEVVVEDVGLVILSLNVSYVDELAILSRSAIIDLMKLLRVFLTTPTNGSKQGQCLSSSLNTKAWYPDSEESNHVTNDLDNLKDATTYTSNHKLYMRNRVPVPVAYVGSGHFTVASIVFHLKNVLHVPRICKKLLFVTQFAKDNQIYFEFHLINYFVKDIKTWSILLVGHIHNNLYKFDLSASPRANTALSSPATVYATRLKTPTTSTSVFDLWHNMLGHLCNKTVTSVLQKCNIVASNDKQSLICSAC</sequence>
<feature type="domain" description="GAG-pre-integrase" evidence="1">
    <location>
        <begin position="177"/>
        <end position="252"/>
    </location>
</feature>
<evidence type="ECO:0000259" key="1">
    <source>
        <dbReference type="Pfam" id="PF13976"/>
    </source>
</evidence>
<protein>
    <recommendedName>
        <fullName evidence="5">GAG-pre-integrase domain-containing protein</fullName>
    </recommendedName>
</protein>
<keyword evidence="4" id="KW-1185">Reference proteome</keyword>
<evidence type="ECO:0000313" key="3">
    <source>
        <dbReference type="EMBL" id="KAH1096563.1"/>
    </source>
</evidence>